<evidence type="ECO:0000256" key="6">
    <source>
        <dbReference type="ARBA" id="ARBA00022679"/>
    </source>
</evidence>
<proteinExistence type="inferred from homology"/>
<accession>A0A7Y5ZCH7</accession>
<evidence type="ECO:0000256" key="1">
    <source>
        <dbReference type="ARBA" id="ARBA00001946"/>
    </source>
</evidence>
<dbReference type="EC" id="2.10.1.1" evidence="11"/>
<dbReference type="GO" id="GO:0046872">
    <property type="term" value="F:metal ion binding"/>
    <property type="evidence" value="ECO:0007669"/>
    <property type="project" value="UniProtKB-UniRule"/>
</dbReference>
<evidence type="ECO:0000256" key="7">
    <source>
        <dbReference type="ARBA" id="ARBA00022723"/>
    </source>
</evidence>
<dbReference type="Gene3D" id="2.170.190.11">
    <property type="entry name" value="Molybdopterin biosynthesis moea protein, domain 3"/>
    <property type="match status" value="1"/>
</dbReference>
<feature type="domain" description="MoaB/Mog" evidence="12">
    <location>
        <begin position="189"/>
        <end position="326"/>
    </location>
</feature>
<evidence type="ECO:0000259" key="12">
    <source>
        <dbReference type="SMART" id="SM00852"/>
    </source>
</evidence>
<dbReference type="Pfam" id="PF03454">
    <property type="entry name" value="MoeA_C"/>
    <property type="match status" value="1"/>
</dbReference>
<evidence type="ECO:0000256" key="11">
    <source>
        <dbReference type="RuleBase" id="RU365090"/>
    </source>
</evidence>
<comment type="function">
    <text evidence="2 11">Catalyzes the insertion of molybdate into adenylated molybdopterin with the concomitant release of AMP.</text>
</comment>
<protein>
    <recommendedName>
        <fullName evidence="11">Molybdopterin molybdenumtransferase</fullName>
        <ecNumber evidence="11">2.10.1.1</ecNumber>
    </recommendedName>
</protein>
<dbReference type="Gene3D" id="3.40.980.10">
    <property type="entry name" value="MoaB/Mog-like domain"/>
    <property type="match status" value="1"/>
</dbReference>
<dbReference type="FunFam" id="3.40.980.10:FF:000004">
    <property type="entry name" value="Molybdopterin molybdenumtransferase"/>
    <property type="match status" value="1"/>
</dbReference>
<dbReference type="InterPro" id="IPR005111">
    <property type="entry name" value="MoeA_C_domain_IV"/>
</dbReference>
<dbReference type="UniPathway" id="UPA00344"/>
<comment type="caution">
    <text evidence="13">The sequence shown here is derived from an EMBL/GenBank/DDBJ whole genome shotgun (WGS) entry which is preliminary data.</text>
</comment>
<evidence type="ECO:0000256" key="8">
    <source>
        <dbReference type="ARBA" id="ARBA00022842"/>
    </source>
</evidence>
<dbReference type="InterPro" id="IPR038987">
    <property type="entry name" value="MoeA-like"/>
</dbReference>
<dbReference type="InterPro" id="IPR036135">
    <property type="entry name" value="MoeA_linker/N_sf"/>
</dbReference>
<comment type="cofactor">
    <cofactor evidence="1 11">
        <name>Mg(2+)</name>
        <dbReference type="ChEBI" id="CHEBI:18420"/>
    </cofactor>
</comment>
<sequence>MSGRGCGSACDSGTLMPVDEAIRHLLDQAPPPPPIQRIGLDQALGRVLAADVLCPMNLPAWDNSAMDGYALRAADLSPAGGYLALRGRIAAGDGPGEPLREGQAVRIFTGAPVPPGADTVVPQESCREEGERVWVPSVSQGDHVRKEGEELRRGERLFEAGTRLRAQELGLLAGAGIAQVEVYRPLRVVLLSSGDELREPGEPLAPGQIYNSNRRSIAALLRGWGFEVHDFGVMPDRLQASQQALGLAAADCDVLLTSGGVSVGEEDHLKQAIERLGSIDLWRLAIQPGKPLAFGEVAGTPWIGLPGNPSAALITALVVVRPFLFRAQGMSQVLPVPLHLPAGFDWLQRNRRRQYLRARLVPDAEGHLCVVPHPQQSSAMLTAACWADGLAVVECEAQVHKHDRVMYLPFADLMH</sequence>
<dbReference type="SMART" id="SM00852">
    <property type="entry name" value="MoCF_biosynth"/>
    <property type="match status" value="1"/>
</dbReference>
<dbReference type="InterPro" id="IPR005110">
    <property type="entry name" value="MoeA_linker/N"/>
</dbReference>
<keyword evidence="9 11" id="KW-0501">Molybdenum cofactor biosynthesis</keyword>
<comment type="catalytic activity">
    <reaction evidence="10">
        <text>adenylyl-molybdopterin + molybdate = Mo-molybdopterin + AMP + H(+)</text>
        <dbReference type="Rhea" id="RHEA:35047"/>
        <dbReference type="ChEBI" id="CHEBI:15378"/>
        <dbReference type="ChEBI" id="CHEBI:36264"/>
        <dbReference type="ChEBI" id="CHEBI:62727"/>
        <dbReference type="ChEBI" id="CHEBI:71302"/>
        <dbReference type="ChEBI" id="CHEBI:456215"/>
        <dbReference type="EC" id="2.10.1.1"/>
    </reaction>
</comment>
<dbReference type="SUPFAM" id="SSF63882">
    <property type="entry name" value="MoeA N-terminal region -like"/>
    <property type="match status" value="1"/>
</dbReference>
<comment type="similarity">
    <text evidence="4 11">Belongs to the MoeA family.</text>
</comment>
<evidence type="ECO:0000256" key="4">
    <source>
        <dbReference type="ARBA" id="ARBA00010763"/>
    </source>
</evidence>
<name>A0A7Y5ZCH7_9PSED</name>
<dbReference type="RefSeq" id="WP_175363898.1">
    <property type="nucleotide sequence ID" value="NZ_JABFMR010000034.1"/>
</dbReference>
<dbReference type="NCBIfam" id="TIGR00177">
    <property type="entry name" value="molyb_syn"/>
    <property type="match status" value="1"/>
</dbReference>
<evidence type="ECO:0000256" key="2">
    <source>
        <dbReference type="ARBA" id="ARBA00002901"/>
    </source>
</evidence>
<evidence type="ECO:0000313" key="13">
    <source>
        <dbReference type="EMBL" id="NUT89603.1"/>
    </source>
</evidence>
<dbReference type="Pfam" id="PF00994">
    <property type="entry name" value="MoCF_biosynth"/>
    <property type="match status" value="1"/>
</dbReference>
<evidence type="ECO:0000256" key="5">
    <source>
        <dbReference type="ARBA" id="ARBA00022505"/>
    </source>
</evidence>
<keyword evidence="5 11" id="KW-0500">Molybdenum</keyword>
<dbReference type="InterPro" id="IPR036425">
    <property type="entry name" value="MoaB/Mog-like_dom_sf"/>
</dbReference>
<dbReference type="GO" id="GO:0005829">
    <property type="term" value="C:cytosol"/>
    <property type="evidence" value="ECO:0007669"/>
    <property type="project" value="TreeGrafter"/>
</dbReference>
<evidence type="ECO:0000313" key="14">
    <source>
        <dbReference type="Proteomes" id="UP000536720"/>
    </source>
</evidence>
<dbReference type="NCBIfam" id="NF045515">
    <property type="entry name" value="Glp_gephyrin"/>
    <property type="match status" value="1"/>
</dbReference>
<dbReference type="Proteomes" id="UP000536720">
    <property type="component" value="Unassembled WGS sequence"/>
</dbReference>
<dbReference type="Gene3D" id="2.40.340.10">
    <property type="entry name" value="MoeA, C-terminal, domain IV"/>
    <property type="match status" value="1"/>
</dbReference>
<evidence type="ECO:0000256" key="3">
    <source>
        <dbReference type="ARBA" id="ARBA00005046"/>
    </source>
</evidence>
<dbReference type="SUPFAM" id="SSF53218">
    <property type="entry name" value="Molybdenum cofactor biosynthesis proteins"/>
    <property type="match status" value="1"/>
</dbReference>
<dbReference type="GO" id="GO:0061599">
    <property type="term" value="F:molybdopterin molybdotransferase activity"/>
    <property type="evidence" value="ECO:0007669"/>
    <property type="project" value="UniProtKB-UniRule"/>
</dbReference>
<organism evidence="13 14">
    <name type="scientific">Pseudomonas corrugata</name>
    <dbReference type="NCBI Taxonomy" id="47879"/>
    <lineage>
        <taxon>Bacteria</taxon>
        <taxon>Pseudomonadati</taxon>
        <taxon>Pseudomonadota</taxon>
        <taxon>Gammaproteobacteria</taxon>
        <taxon>Pseudomonadales</taxon>
        <taxon>Pseudomonadaceae</taxon>
        <taxon>Pseudomonas</taxon>
    </lineage>
</organism>
<dbReference type="GO" id="GO:0006777">
    <property type="term" value="P:Mo-molybdopterin cofactor biosynthetic process"/>
    <property type="evidence" value="ECO:0007669"/>
    <property type="project" value="UniProtKB-UniRule"/>
</dbReference>
<keyword evidence="6 11" id="KW-0808">Transferase</keyword>
<reference evidence="13 14" key="1">
    <citation type="journal article" date="2020" name="Front. Plant Sci.">
        <title>Isolation of Rhizosphere Bacteria That Improve Quality and Water Stress Tolerance in Greenhouse Ornamentals.</title>
        <authorList>
            <person name="Nordstedt N.P."/>
            <person name="Jones M.L."/>
        </authorList>
    </citation>
    <scope>NUCLEOTIDE SEQUENCE [LARGE SCALE GENOMIC DNA]</scope>
    <source>
        <strain evidence="13 14">C7D2</strain>
    </source>
</reference>
<dbReference type="InterPro" id="IPR036688">
    <property type="entry name" value="MoeA_C_domain_IV_sf"/>
</dbReference>
<comment type="pathway">
    <text evidence="3 11">Cofactor biosynthesis; molybdopterin biosynthesis.</text>
</comment>
<keyword evidence="8 11" id="KW-0460">Magnesium</keyword>
<evidence type="ECO:0000256" key="10">
    <source>
        <dbReference type="ARBA" id="ARBA00047317"/>
    </source>
</evidence>
<keyword evidence="7 11" id="KW-0479">Metal-binding</keyword>
<dbReference type="SUPFAM" id="SSF63867">
    <property type="entry name" value="MoeA C-terminal domain-like"/>
    <property type="match status" value="1"/>
</dbReference>
<evidence type="ECO:0000256" key="9">
    <source>
        <dbReference type="ARBA" id="ARBA00023150"/>
    </source>
</evidence>
<dbReference type="PANTHER" id="PTHR10192:SF5">
    <property type="entry name" value="GEPHYRIN"/>
    <property type="match status" value="1"/>
</dbReference>
<dbReference type="PANTHER" id="PTHR10192">
    <property type="entry name" value="MOLYBDOPTERIN BIOSYNTHESIS PROTEIN"/>
    <property type="match status" value="1"/>
</dbReference>
<dbReference type="EMBL" id="JABFMR010000034">
    <property type="protein sequence ID" value="NUT89603.1"/>
    <property type="molecule type" value="Genomic_DNA"/>
</dbReference>
<dbReference type="AlphaFoldDB" id="A0A7Y5ZCH7"/>
<dbReference type="Pfam" id="PF03453">
    <property type="entry name" value="MoeA_N"/>
    <property type="match status" value="1"/>
</dbReference>
<dbReference type="CDD" id="cd00887">
    <property type="entry name" value="MoeA"/>
    <property type="match status" value="1"/>
</dbReference>
<dbReference type="Gene3D" id="3.90.105.10">
    <property type="entry name" value="Molybdopterin biosynthesis moea protein, domain 2"/>
    <property type="match status" value="1"/>
</dbReference>
<gene>
    <name evidence="13" type="ORF">HNO91_24540</name>
</gene>
<dbReference type="InterPro" id="IPR001453">
    <property type="entry name" value="MoaB/Mog_dom"/>
</dbReference>
<dbReference type="FunFam" id="2.170.190.11:FF:000004">
    <property type="entry name" value="Molybdopterin molybdenumtransferase"/>
    <property type="match status" value="1"/>
</dbReference>